<dbReference type="PROSITE" id="PS51186">
    <property type="entry name" value="GNAT"/>
    <property type="match status" value="1"/>
</dbReference>
<evidence type="ECO:0000256" key="1">
    <source>
        <dbReference type="ARBA" id="ARBA00022679"/>
    </source>
</evidence>
<dbReference type="RefSeq" id="WP_103933528.1">
    <property type="nucleotide sequence ID" value="NZ_FNVA01000004.1"/>
</dbReference>
<reference evidence="4 5" key="1">
    <citation type="submission" date="2016-10" db="EMBL/GenBank/DDBJ databases">
        <authorList>
            <person name="de Groot N.N."/>
        </authorList>
    </citation>
    <scope>NUCLEOTIDE SEQUENCE [LARGE SCALE GENOMIC DNA]</scope>
    <source>
        <strain evidence="4 5">DSM 22489</strain>
    </source>
</reference>
<proteinExistence type="predicted"/>
<sequence length="173" mass="19305">MELVAAEEKDFAEVVDLANIAFRKTGDGASWNVESAIAGDRLSASMLREDLSSKPGSVLLLLRDEPEGPLLGTVWLEPKSEDTWYLGLLTVRPDQQTRQLGRSILAAGEAYARERGAKVMRMTVLNVREALLAWYLRRGYSLTGETQPFPYGDDRFGTPLRDDLEFVVLSRTL</sequence>
<feature type="domain" description="N-acetyltransferase" evidence="3">
    <location>
        <begin position="1"/>
        <end position="165"/>
    </location>
</feature>
<dbReference type="InterPro" id="IPR016181">
    <property type="entry name" value="Acyl_CoA_acyltransferase"/>
</dbReference>
<dbReference type="Gene3D" id="3.40.630.30">
    <property type="match status" value="1"/>
</dbReference>
<dbReference type="InterPro" id="IPR000182">
    <property type="entry name" value="GNAT_dom"/>
</dbReference>
<dbReference type="InterPro" id="IPR050832">
    <property type="entry name" value="Bact_Acetyltransf"/>
</dbReference>
<keyword evidence="2" id="KW-0012">Acyltransferase</keyword>
<dbReference type="Pfam" id="PF00583">
    <property type="entry name" value="Acetyltransf_1"/>
    <property type="match status" value="1"/>
</dbReference>
<dbReference type="CDD" id="cd04301">
    <property type="entry name" value="NAT_SF"/>
    <property type="match status" value="1"/>
</dbReference>
<dbReference type="GO" id="GO:0016747">
    <property type="term" value="F:acyltransferase activity, transferring groups other than amino-acyl groups"/>
    <property type="evidence" value="ECO:0007669"/>
    <property type="project" value="InterPro"/>
</dbReference>
<accession>A0A1H5ZJP0</accession>
<keyword evidence="1 4" id="KW-0808">Transferase</keyword>
<dbReference type="PANTHER" id="PTHR43877:SF2">
    <property type="entry name" value="AMINOALKYLPHOSPHONATE N-ACETYLTRANSFERASE-RELATED"/>
    <property type="match status" value="1"/>
</dbReference>
<evidence type="ECO:0000313" key="5">
    <source>
        <dbReference type="Proteomes" id="UP000236728"/>
    </source>
</evidence>
<evidence type="ECO:0000256" key="2">
    <source>
        <dbReference type="ARBA" id="ARBA00023315"/>
    </source>
</evidence>
<dbReference type="OrthoDB" id="119501at2"/>
<dbReference type="EMBL" id="FNVA01000004">
    <property type="protein sequence ID" value="SEG35626.1"/>
    <property type="molecule type" value="Genomic_DNA"/>
</dbReference>
<dbReference type="Proteomes" id="UP000236728">
    <property type="component" value="Unassembled WGS sequence"/>
</dbReference>
<protein>
    <submittedName>
        <fullName evidence="4">Acetyltransferase (GNAT) domain-containing protein</fullName>
    </submittedName>
</protein>
<dbReference type="SUPFAM" id="SSF55729">
    <property type="entry name" value="Acyl-CoA N-acyltransferases (Nat)"/>
    <property type="match status" value="1"/>
</dbReference>
<evidence type="ECO:0000313" key="4">
    <source>
        <dbReference type="EMBL" id="SEG35626.1"/>
    </source>
</evidence>
<dbReference type="AlphaFoldDB" id="A0A1H5ZJP0"/>
<gene>
    <name evidence="4" type="ORF">SAMN05421819_2651</name>
</gene>
<keyword evidence="5" id="KW-1185">Reference proteome</keyword>
<dbReference type="PANTHER" id="PTHR43877">
    <property type="entry name" value="AMINOALKYLPHOSPHONATE N-ACETYLTRANSFERASE-RELATED-RELATED"/>
    <property type="match status" value="1"/>
</dbReference>
<name>A0A1H5ZJP0_9BACT</name>
<organism evidence="4 5">
    <name type="scientific">Bryocella elongata</name>
    <dbReference type="NCBI Taxonomy" id="863522"/>
    <lineage>
        <taxon>Bacteria</taxon>
        <taxon>Pseudomonadati</taxon>
        <taxon>Acidobacteriota</taxon>
        <taxon>Terriglobia</taxon>
        <taxon>Terriglobales</taxon>
        <taxon>Acidobacteriaceae</taxon>
        <taxon>Bryocella</taxon>
    </lineage>
</organism>
<evidence type="ECO:0000259" key="3">
    <source>
        <dbReference type="PROSITE" id="PS51186"/>
    </source>
</evidence>